<protein>
    <submittedName>
        <fullName evidence="1">Uncharacterized protein</fullName>
    </submittedName>
</protein>
<sequence length="73" mass="8076">MLTTVGTCNNKGEISIVQCCARDELNLPSASREEKQQQQQQHVFLFVDLKNHCKPAGAKMPALLYTNARLAAC</sequence>
<dbReference type="Proteomes" id="UP000055024">
    <property type="component" value="Unassembled WGS sequence"/>
</dbReference>
<dbReference type="OrthoDB" id="10391072at2759"/>
<proteinExistence type="predicted"/>
<dbReference type="AlphaFoldDB" id="A0A0V1H743"/>
<name>A0A0V1H743_9BILA</name>
<keyword evidence="2" id="KW-1185">Reference proteome</keyword>
<accession>A0A0V1H743</accession>
<gene>
    <name evidence="1" type="ORF">T11_7807</name>
</gene>
<evidence type="ECO:0000313" key="2">
    <source>
        <dbReference type="Proteomes" id="UP000055024"/>
    </source>
</evidence>
<comment type="caution">
    <text evidence="1">The sequence shown here is derived from an EMBL/GenBank/DDBJ whole genome shotgun (WGS) entry which is preliminary data.</text>
</comment>
<reference evidence="1 2" key="1">
    <citation type="submission" date="2015-01" db="EMBL/GenBank/DDBJ databases">
        <title>Evolution of Trichinella species and genotypes.</title>
        <authorList>
            <person name="Korhonen P.K."/>
            <person name="Edoardo P."/>
            <person name="Giuseppe L.R."/>
            <person name="Gasser R.B."/>
        </authorList>
    </citation>
    <scope>NUCLEOTIDE SEQUENCE [LARGE SCALE GENOMIC DNA]</scope>
    <source>
        <strain evidence="1">ISS1029</strain>
    </source>
</reference>
<organism evidence="1 2">
    <name type="scientific">Trichinella zimbabwensis</name>
    <dbReference type="NCBI Taxonomy" id="268475"/>
    <lineage>
        <taxon>Eukaryota</taxon>
        <taxon>Metazoa</taxon>
        <taxon>Ecdysozoa</taxon>
        <taxon>Nematoda</taxon>
        <taxon>Enoplea</taxon>
        <taxon>Dorylaimia</taxon>
        <taxon>Trichinellida</taxon>
        <taxon>Trichinellidae</taxon>
        <taxon>Trichinella</taxon>
    </lineage>
</organism>
<evidence type="ECO:0000313" key="1">
    <source>
        <dbReference type="EMBL" id="KRZ06227.1"/>
    </source>
</evidence>
<dbReference type="EMBL" id="JYDP01000123">
    <property type="protein sequence ID" value="KRZ06227.1"/>
    <property type="molecule type" value="Genomic_DNA"/>
</dbReference>